<reference evidence="3" key="1">
    <citation type="submission" date="2020-05" db="EMBL/GenBank/DDBJ databases">
        <title>Mycena genomes resolve the evolution of fungal bioluminescence.</title>
        <authorList>
            <person name="Tsai I.J."/>
        </authorList>
    </citation>
    <scope>NUCLEOTIDE SEQUENCE</scope>
    <source>
        <strain evidence="3">171206Taipei</strain>
    </source>
</reference>
<proteinExistence type="predicted"/>
<gene>
    <name evidence="3" type="ORF">MIND_00003700</name>
</gene>
<feature type="compositionally biased region" description="Polar residues" evidence="2">
    <location>
        <begin position="531"/>
        <end position="548"/>
    </location>
</feature>
<feature type="region of interest" description="Disordered" evidence="2">
    <location>
        <begin position="223"/>
        <end position="611"/>
    </location>
</feature>
<feature type="compositionally biased region" description="Polar residues" evidence="2">
    <location>
        <begin position="300"/>
        <end position="309"/>
    </location>
</feature>
<evidence type="ECO:0000256" key="2">
    <source>
        <dbReference type="SAM" id="MobiDB-lite"/>
    </source>
</evidence>
<protein>
    <submittedName>
        <fullName evidence="3">Uncharacterized protein</fullName>
    </submittedName>
</protein>
<dbReference type="GeneID" id="59339528"/>
<dbReference type="Proteomes" id="UP000636479">
    <property type="component" value="Unassembled WGS sequence"/>
</dbReference>
<dbReference type="EMBL" id="JACAZF010000001">
    <property type="protein sequence ID" value="KAF7314899.1"/>
    <property type="molecule type" value="Genomic_DNA"/>
</dbReference>
<keyword evidence="4" id="KW-1185">Reference proteome</keyword>
<comment type="caution">
    <text evidence="3">The sequence shown here is derived from an EMBL/GenBank/DDBJ whole genome shotgun (WGS) entry which is preliminary data.</text>
</comment>
<dbReference type="AlphaFoldDB" id="A0A8H6TCP9"/>
<evidence type="ECO:0000313" key="4">
    <source>
        <dbReference type="Proteomes" id="UP000636479"/>
    </source>
</evidence>
<feature type="compositionally biased region" description="Low complexity" evidence="2">
    <location>
        <begin position="250"/>
        <end position="262"/>
    </location>
</feature>
<feature type="compositionally biased region" description="Low complexity" evidence="2">
    <location>
        <begin position="341"/>
        <end position="356"/>
    </location>
</feature>
<evidence type="ECO:0000256" key="1">
    <source>
        <dbReference type="SAM" id="Coils"/>
    </source>
</evidence>
<feature type="region of interest" description="Disordered" evidence="2">
    <location>
        <begin position="1"/>
        <end position="52"/>
    </location>
</feature>
<accession>A0A8H6TCP9</accession>
<organism evidence="3 4">
    <name type="scientific">Mycena indigotica</name>
    <dbReference type="NCBI Taxonomy" id="2126181"/>
    <lineage>
        <taxon>Eukaryota</taxon>
        <taxon>Fungi</taxon>
        <taxon>Dikarya</taxon>
        <taxon>Basidiomycota</taxon>
        <taxon>Agaricomycotina</taxon>
        <taxon>Agaricomycetes</taxon>
        <taxon>Agaricomycetidae</taxon>
        <taxon>Agaricales</taxon>
        <taxon>Marasmiineae</taxon>
        <taxon>Mycenaceae</taxon>
        <taxon>Mycena</taxon>
    </lineage>
</organism>
<name>A0A8H6TCP9_9AGAR</name>
<feature type="compositionally biased region" description="Pro residues" evidence="2">
    <location>
        <begin position="362"/>
        <end position="378"/>
    </location>
</feature>
<sequence>MDAMPGPSRLSSPVDLPVQDGTRRYKSSRKSPPIGDKDIPFGSYPPANGGTMNDTMAAFLKRREEDREHYRANNHKHTRSRSNSTVSNLLLAATERLGQETNRANELEARCGEVLSRLKTVVDEREQLRRNLATVTEELRLYKMQLDLAQKEINRAQVIVEGVDKARREAEEQAARDRTIARRLTSEKAVWIAREEGRNEGYKEGLKQGRRWANEMAKRERYVDAPTQWEFDSDGGQEYQMRPEPEPEDYSPSTPESSSLSSGDFLTQPARPVYQVARASSDSSSAPGHTTLDQAPTIPTWDSRQSRQPTKSDHYTRTNVPRSVSRPPVTESPPRSMDQVSSQRTSASRRSASQPPTRRDAPPPPRSRPLPPHPPRSSPPEVHTQNAEARPETRMSNHSRAPSLARSRRSSIVLPDGYIPTVGPGADSVISLPAPHSLSRPVSMVDDDDDEPEPGTRFFPSGFGGRATSRASTRLSDFDILQPPPRQTDTPVTHKIVREWRAANASKPNVSQPEQRQAPNAKGKQPDRSQGDSFSMRSSTTTPSQVPSRRSAATPAPVGGPRKPREIVMPMPLSANMFGPATTSSSKAPPPQEPLTSAYAYSSKRPSTAGARPIQDTVLNAPTLQAIPPPPVIDLSHQPARPKSAFSWLKRGLSRSFSATSVPNIQIEPPSNSNSGPSTGVIADAALLAADESEAPNPQLVPHPFILPDLTDALQAASSSKKSSNGNTLPRGFVPLSPILLGVTPPNGSPQPPAYTLQDSSAYTPPPGSSMHSEMGSAPASLASALLGQSGSAPTSRIAQAVQ</sequence>
<dbReference type="OrthoDB" id="3268221at2759"/>
<feature type="compositionally biased region" description="Polar residues" evidence="2">
    <location>
        <begin position="506"/>
        <end position="518"/>
    </location>
</feature>
<dbReference type="RefSeq" id="XP_037224922.1">
    <property type="nucleotide sequence ID" value="XM_037357012.1"/>
</dbReference>
<feature type="region of interest" description="Disordered" evidence="2">
    <location>
        <begin position="740"/>
        <end position="803"/>
    </location>
</feature>
<keyword evidence="1" id="KW-0175">Coiled coil</keyword>
<evidence type="ECO:0000313" key="3">
    <source>
        <dbReference type="EMBL" id="KAF7314899.1"/>
    </source>
</evidence>
<feature type="coiled-coil region" evidence="1">
    <location>
        <begin position="90"/>
        <end position="173"/>
    </location>
</feature>
<feature type="compositionally biased region" description="Polar residues" evidence="2">
    <location>
        <begin position="278"/>
        <end position="294"/>
    </location>
</feature>
<feature type="compositionally biased region" description="Low complexity" evidence="2">
    <location>
        <begin position="776"/>
        <end position="794"/>
    </location>
</feature>